<evidence type="ECO:0000259" key="1">
    <source>
        <dbReference type="Pfam" id="PF00535"/>
    </source>
</evidence>
<dbReference type="PANTHER" id="PTHR48090:SF7">
    <property type="entry name" value="RFBJ PROTEIN"/>
    <property type="match status" value="1"/>
</dbReference>
<dbReference type="InterPro" id="IPR001173">
    <property type="entry name" value="Glyco_trans_2-like"/>
</dbReference>
<dbReference type="CDD" id="cd04179">
    <property type="entry name" value="DPM_DPG-synthase_like"/>
    <property type="match status" value="1"/>
</dbReference>
<feature type="domain" description="Glycosyltransferase 2-like" evidence="1">
    <location>
        <begin position="18"/>
        <end position="180"/>
    </location>
</feature>
<protein>
    <recommendedName>
        <fullName evidence="1">Glycosyltransferase 2-like domain-containing protein</fullName>
    </recommendedName>
</protein>
<accession>A0A382C0N9</accession>
<evidence type="ECO:0000313" key="2">
    <source>
        <dbReference type="EMBL" id="SVB19399.1"/>
    </source>
</evidence>
<dbReference type="SUPFAM" id="SSF53448">
    <property type="entry name" value="Nucleotide-diphospho-sugar transferases"/>
    <property type="match status" value="1"/>
</dbReference>
<proteinExistence type="predicted"/>
<sequence length="246" mass="28273">MAPNKQAENLGKRMINITILIPAYNEEATIIPLLKSVQKETSKIKTVSFEIVVIDDFSQDNTNKLLRENETLYNSLVSLENNQGKGGAVLRGLEKAKGDYILFQDADLEYSPKDYKSLIVPIVDFDVDVVIGSRFVAPPYTRVHYFWHKVGNKALTLLFNILNNTTFTDIYSCYLIYRRNLVPLKKIKTKGWEQHGEILSRAVKNGKVFYEVPISYSGRSYDEGKKIRAFHIFKIVYTLIITRFFS</sequence>
<dbReference type="InterPro" id="IPR029044">
    <property type="entry name" value="Nucleotide-diphossugar_trans"/>
</dbReference>
<dbReference type="EMBL" id="UINC01032173">
    <property type="protein sequence ID" value="SVB19399.1"/>
    <property type="molecule type" value="Genomic_DNA"/>
</dbReference>
<dbReference type="PANTHER" id="PTHR48090">
    <property type="entry name" value="UNDECAPRENYL-PHOSPHATE 4-DEOXY-4-FORMAMIDO-L-ARABINOSE TRANSFERASE-RELATED"/>
    <property type="match status" value="1"/>
</dbReference>
<name>A0A382C0N9_9ZZZZ</name>
<dbReference type="Pfam" id="PF00535">
    <property type="entry name" value="Glycos_transf_2"/>
    <property type="match status" value="1"/>
</dbReference>
<organism evidence="2">
    <name type="scientific">marine metagenome</name>
    <dbReference type="NCBI Taxonomy" id="408172"/>
    <lineage>
        <taxon>unclassified sequences</taxon>
        <taxon>metagenomes</taxon>
        <taxon>ecological metagenomes</taxon>
    </lineage>
</organism>
<gene>
    <name evidence="2" type="ORF">METZ01_LOCUS172253</name>
</gene>
<dbReference type="InterPro" id="IPR050256">
    <property type="entry name" value="Glycosyltransferase_2"/>
</dbReference>
<reference evidence="2" key="1">
    <citation type="submission" date="2018-05" db="EMBL/GenBank/DDBJ databases">
        <authorList>
            <person name="Lanie J.A."/>
            <person name="Ng W.-L."/>
            <person name="Kazmierczak K.M."/>
            <person name="Andrzejewski T.M."/>
            <person name="Davidsen T.M."/>
            <person name="Wayne K.J."/>
            <person name="Tettelin H."/>
            <person name="Glass J.I."/>
            <person name="Rusch D."/>
            <person name="Podicherti R."/>
            <person name="Tsui H.-C.T."/>
            <person name="Winkler M.E."/>
        </authorList>
    </citation>
    <scope>NUCLEOTIDE SEQUENCE</scope>
</reference>
<dbReference type="Gene3D" id="3.90.550.10">
    <property type="entry name" value="Spore Coat Polysaccharide Biosynthesis Protein SpsA, Chain A"/>
    <property type="match status" value="1"/>
</dbReference>
<dbReference type="AlphaFoldDB" id="A0A382C0N9"/>